<accession>A0ABT3CAX4</accession>
<dbReference type="EMBL" id="JACKTY010000028">
    <property type="protein sequence ID" value="MCV7226625.1"/>
    <property type="molecule type" value="Genomic_DNA"/>
</dbReference>
<sequence length="149" mass="16308">MTIEPSANVLGYGVAVINGSYPDPVPTPGLPNAFTAGVTRPAPRGAQKFIWNPDDRRFVQSWINNEVDNSDIMVPVVSAATGLMYCAHKDHGDYQYVGLDWLTGELKQRWMFPDDSRRWNALGGITTVLDSGDLLIGGVFAIKRLSAEV</sequence>
<organism evidence="1 2">
    <name type="scientific">Mycolicibacterium komossense</name>
    <dbReference type="NCBI Taxonomy" id="1779"/>
    <lineage>
        <taxon>Bacteria</taxon>
        <taxon>Bacillati</taxon>
        <taxon>Actinomycetota</taxon>
        <taxon>Actinomycetes</taxon>
        <taxon>Mycobacteriales</taxon>
        <taxon>Mycobacteriaceae</taxon>
        <taxon>Mycolicibacterium</taxon>
    </lineage>
</organism>
<dbReference type="Proteomes" id="UP001526201">
    <property type="component" value="Unassembled WGS sequence"/>
</dbReference>
<reference evidence="1 2" key="1">
    <citation type="journal article" date="2022" name="BMC Genomics">
        <title>Comparative genome analysis of mycobacteria focusing on tRNA and non-coding RNA.</title>
        <authorList>
            <person name="Behra P.R.K."/>
            <person name="Pettersson B.M.F."/>
            <person name="Ramesh M."/>
            <person name="Das S."/>
            <person name="Dasgupta S."/>
            <person name="Kirsebom L.A."/>
        </authorList>
    </citation>
    <scope>NUCLEOTIDE SEQUENCE [LARGE SCALE GENOMIC DNA]</scope>
    <source>
        <strain evidence="1 2">DSM 44078</strain>
    </source>
</reference>
<evidence type="ECO:0000313" key="1">
    <source>
        <dbReference type="EMBL" id="MCV7226625.1"/>
    </source>
</evidence>
<comment type="caution">
    <text evidence="1">The sequence shown here is derived from an EMBL/GenBank/DDBJ whole genome shotgun (WGS) entry which is preliminary data.</text>
</comment>
<proteinExistence type="predicted"/>
<evidence type="ECO:0000313" key="2">
    <source>
        <dbReference type="Proteomes" id="UP001526201"/>
    </source>
</evidence>
<protein>
    <submittedName>
        <fullName evidence="1">Uncharacterized protein</fullName>
    </submittedName>
</protein>
<name>A0ABT3CAX4_9MYCO</name>
<keyword evidence="2" id="KW-1185">Reference proteome</keyword>
<gene>
    <name evidence="1" type="ORF">H7J73_11345</name>
</gene>
<dbReference type="RefSeq" id="WP_264067488.1">
    <property type="nucleotide sequence ID" value="NZ_JACKTY010000028.1"/>
</dbReference>